<dbReference type="InterPro" id="IPR010998">
    <property type="entry name" value="Integrase_recombinase_N"/>
</dbReference>
<keyword evidence="3 5" id="KW-0238">DNA-binding</keyword>
<dbReference type="PANTHER" id="PTHR30349">
    <property type="entry name" value="PHAGE INTEGRASE-RELATED"/>
    <property type="match status" value="1"/>
</dbReference>
<dbReference type="InterPro" id="IPR013762">
    <property type="entry name" value="Integrase-like_cat_sf"/>
</dbReference>
<evidence type="ECO:0000256" key="2">
    <source>
        <dbReference type="ARBA" id="ARBA00022908"/>
    </source>
</evidence>
<dbReference type="PROSITE" id="PS51900">
    <property type="entry name" value="CB"/>
    <property type="match status" value="1"/>
</dbReference>
<evidence type="ECO:0000259" key="6">
    <source>
        <dbReference type="PROSITE" id="PS51898"/>
    </source>
</evidence>
<keyword evidence="2" id="KW-0229">DNA integration</keyword>
<dbReference type="SUPFAM" id="SSF56349">
    <property type="entry name" value="DNA breaking-rejoining enzymes"/>
    <property type="match status" value="1"/>
</dbReference>
<dbReference type="InterPro" id="IPR044068">
    <property type="entry name" value="CB"/>
</dbReference>
<dbReference type="InterPro" id="IPR002104">
    <property type="entry name" value="Integrase_catalytic"/>
</dbReference>
<dbReference type="PROSITE" id="PS51898">
    <property type="entry name" value="TYR_RECOMBINASE"/>
    <property type="match status" value="1"/>
</dbReference>
<dbReference type="Proteomes" id="UP001497602">
    <property type="component" value="Unassembled WGS sequence"/>
</dbReference>
<evidence type="ECO:0000313" key="8">
    <source>
        <dbReference type="EMBL" id="CAL2105518.1"/>
    </source>
</evidence>
<proteinExistence type="inferred from homology"/>
<dbReference type="PANTHER" id="PTHR30349:SF41">
    <property type="entry name" value="INTEGRASE_RECOMBINASE PROTEIN MJ0367-RELATED"/>
    <property type="match status" value="1"/>
</dbReference>
<dbReference type="Gene3D" id="1.10.443.10">
    <property type="entry name" value="Intergrase catalytic core"/>
    <property type="match status" value="1"/>
</dbReference>
<dbReference type="EMBL" id="CAXJRC010000007">
    <property type="protein sequence ID" value="CAL2105518.1"/>
    <property type="molecule type" value="Genomic_DNA"/>
</dbReference>
<evidence type="ECO:0000256" key="5">
    <source>
        <dbReference type="PROSITE-ProRule" id="PRU01248"/>
    </source>
</evidence>
<name>A0ABP1F843_9FLAO</name>
<dbReference type="Gene3D" id="1.10.150.130">
    <property type="match status" value="1"/>
</dbReference>
<dbReference type="InterPro" id="IPR050090">
    <property type="entry name" value="Tyrosine_recombinase_XerCD"/>
</dbReference>
<gene>
    <name evidence="8" type="ORF">T190115A13A_160051</name>
</gene>
<dbReference type="Pfam" id="PF00589">
    <property type="entry name" value="Phage_integrase"/>
    <property type="match status" value="1"/>
</dbReference>
<evidence type="ECO:0000256" key="4">
    <source>
        <dbReference type="ARBA" id="ARBA00023172"/>
    </source>
</evidence>
<sequence>MNLKKLIVGFKRYALYEKEITPKSTREILSTTTKLFEYISVEEPKDITTNNVRDYLYSKKEERLWSPRTFRNQRQYLKTFFDYCLHHQFIKENPVSKISKPKLPKTLPRFLTKNQLQKIILGTELFSWRHEKEKIRNRALIYTFIHTGIRLNELLNLKLEDVNMEDKEILIKRGKGRKERIVPIHNNLFTVLQTYLLQRKKSNYDSEWFFQSLRAATKMTAKTVHAICKKISERCGEYFTPHNLRHAFARGLVNEGVGLYLVKELLGHTSVSTTEIYLSVSKESLRKSFCHVELL</sequence>
<feature type="domain" description="Tyr recombinase" evidence="6">
    <location>
        <begin position="106"/>
        <end position="290"/>
    </location>
</feature>
<evidence type="ECO:0000256" key="3">
    <source>
        <dbReference type="ARBA" id="ARBA00023125"/>
    </source>
</evidence>
<dbReference type="InterPro" id="IPR011010">
    <property type="entry name" value="DNA_brk_join_enz"/>
</dbReference>
<organism evidence="8 9">
    <name type="scientific">Tenacibaculum vairaonense</name>
    <dbReference type="NCBI Taxonomy" id="3137860"/>
    <lineage>
        <taxon>Bacteria</taxon>
        <taxon>Pseudomonadati</taxon>
        <taxon>Bacteroidota</taxon>
        <taxon>Flavobacteriia</taxon>
        <taxon>Flavobacteriales</taxon>
        <taxon>Flavobacteriaceae</taxon>
        <taxon>Tenacibaculum</taxon>
    </lineage>
</organism>
<evidence type="ECO:0000256" key="1">
    <source>
        <dbReference type="ARBA" id="ARBA00008857"/>
    </source>
</evidence>
<keyword evidence="4" id="KW-0233">DNA recombination</keyword>
<protein>
    <submittedName>
        <fullName evidence="8">Integrase/recombinase XerD</fullName>
    </submittedName>
</protein>
<comment type="caution">
    <text evidence="8">The sequence shown here is derived from an EMBL/GenBank/DDBJ whole genome shotgun (WGS) entry which is preliminary data.</text>
</comment>
<feature type="domain" description="Core-binding (CB)" evidence="7">
    <location>
        <begin position="1"/>
        <end position="85"/>
    </location>
</feature>
<accession>A0ABP1F843</accession>
<evidence type="ECO:0000259" key="7">
    <source>
        <dbReference type="PROSITE" id="PS51900"/>
    </source>
</evidence>
<comment type="similarity">
    <text evidence="1">Belongs to the 'phage' integrase family.</text>
</comment>
<reference evidence="8 9" key="1">
    <citation type="submission" date="2024-05" db="EMBL/GenBank/DDBJ databases">
        <authorList>
            <person name="Duchaud E."/>
        </authorList>
    </citation>
    <scope>NUCLEOTIDE SEQUENCE [LARGE SCALE GENOMIC DNA]</scope>
    <source>
        <strain evidence="8">Ena-SAMPLE-TAB-13-05-2024-13:56:06:370-140305</strain>
    </source>
</reference>
<evidence type="ECO:0000313" key="9">
    <source>
        <dbReference type="Proteomes" id="UP001497602"/>
    </source>
</evidence>
<keyword evidence="9" id="KW-1185">Reference proteome</keyword>